<keyword evidence="3" id="KW-1185">Reference proteome</keyword>
<dbReference type="OrthoDB" id="2417742at2"/>
<name>A0A1M5JN00_9BACI</name>
<dbReference type="InterPro" id="IPR006171">
    <property type="entry name" value="TOPRIM_dom"/>
</dbReference>
<dbReference type="SMART" id="SM00493">
    <property type="entry name" value="TOPRIM"/>
    <property type="match status" value="1"/>
</dbReference>
<dbReference type="AlphaFoldDB" id="A0A1M5JN00"/>
<accession>A0A1M5JN00</accession>
<dbReference type="Gene3D" id="3.40.1360.10">
    <property type="match status" value="1"/>
</dbReference>
<proteinExistence type="predicted"/>
<dbReference type="STRING" id="930117.SAMN05216225_10325"/>
<gene>
    <name evidence="2" type="ORF">SAMN05216225_10325</name>
</gene>
<dbReference type="Proteomes" id="UP000183988">
    <property type="component" value="Unassembled WGS sequence"/>
</dbReference>
<organism evidence="2 3">
    <name type="scientific">Ornithinibacillus halophilus</name>
    <dbReference type="NCBI Taxonomy" id="930117"/>
    <lineage>
        <taxon>Bacteria</taxon>
        <taxon>Bacillati</taxon>
        <taxon>Bacillota</taxon>
        <taxon>Bacilli</taxon>
        <taxon>Bacillales</taxon>
        <taxon>Bacillaceae</taxon>
        <taxon>Ornithinibacillus</taxon>
    </lineage>
</organism>
<dbReference type="PROSITE" id="PS50880">
    <property type="entry name" value="TOPRIM"/>
    <property type="match status" value="1"/>
</dbReference>
<dbReference type="SUPFAM" id="SSF110455">
    <property type="entry name" value="Toprim domain"/>
    <property type="match status" value="1"/>
</dbReference>
<evidence type="ECO:0000259" key="1">
    <source>
        <dbReference type="PROSITE" id="PS50880"/>
    </source>
</evidence>
<protein>
    <submittedName>
        <fullName evidence="2">Toprim domain protein</fullName>
    </submittedName>
</protein>
<feature type="domain" description="Toprim" evidence="1">
    <location>
        <begin position="7"/>
        <end position="97"/>
    </location>
</feature>
<dbReference type="Pfam" id="PF01751">
    <property type="entry name" value="Toprim"/>
    <property type="match status" value="1"/>
</dbReference>
<evidence type="ECO:0000313" key="2">
    <source>
        <dbReference type="EMBL" id="SHG41619.1"/>
    </source>
</evidence>
<dbReference type="EMBL" id="FQVW01000032">
    <property type="protein sequence ID" value="SHG41619.1"/>
    <property type="molecule type" value="Genomic_DNA"/>
</dbReference>
<dbReference type="PANTHER" id="PTHR39156:SF2">
    <property type="entry name" value="DNA PRIMASE (BACTERIAL TYPE) AND SMALL PRIMASE-LIKE PROTEINS"/>
    <property type="match status" value="1"/>
</dbReference>
<reference evidence="2 3" key="1">
    <citation type="submission" date="2016-11" db="EMBL/GenBank/DDBJ databases">
        <authorList>
            <person name="Jaros S."/>
            <person name="Januszkiewicz K."/>
            <person name="Wedrychowicz H."/>
        </authorList>
    </citation>
    <scope>NUCLEOTIDE SEQUENCE [LARGE SCALE GENOMIC DNA]</scope>
    <source>
        <strain evidence="2 3">IBRC-M 10683</strain>
    </source>
</reference>
<sequence length="118" mass="13381">MDNTNVNKVIIVEGLTDKKQIEKVINEEVTIICTNGTLGVEKLDELLDTYDLYNKDVYILVDEDKSGKKLRKQLSNELPHAEHIYVSSEYREVATTPVNFLATALVSKRISVDPLFLL</sequence>
<dbReference type="PANTHER" id="PTHR39156">
    <property type="entry name" value="RIBONUCLEASE M5"/>
    <property type="match status" value="1"/>
</dbReference>
<evidence type="ECO:0000313" key="3">
    <source>
        <dbReference type="Proteomes" id="UP000183988"/>
    </source>
</evidence>
<dbReference type="GO" id="GO:0043822">
    <property type="term" value="F:ribonuclease M5 activity"/>
    <property type="evidence" value="ECO:0007669"/>
    <property type="project" value="TreeGrafter"/>
</dbReference>
<dbReference type="GO" id="GO:0006364">
    <property type="term" value="P:rRNA processing"/>
    <property type="evidence" value="ECO:0007669"/>
    <property type="project" value="TreeGrafter"/>
</dbReference>
<dbReference type="RefSeq" id="WP_072891187.1">
    <property type="nucleotide sequence ID" value="NZ_FQVW01000032.1"/>
</dbReference>